<protein>
    <submittedName>
        <fullName evidence="2">ASOMP-like protein</fullName>
    </submittedName>
</protein>
<dbReference type="Proteomes" id="UP001164746">
    <property type="component" value="Chromosome 5"/>
</dbReference>
<sequence>MCWKLGACLAVYVTVLVLGVKCADMTETVGGITTKVLGQSGKIQVYKEGKTASTGVTITMDAIKELTSNDTVINSHEFNTFANQDFTFSSSNETQYPDSDVNVTQFNFMSNVSVGKGNTADGMAKLTMYVYIFSSDGNITVSGQNYTVKTGMMKFNVKIEDWPFCGSASVTCTHGNRPLTGTSLDLYIEIKGQGSQPNYTDVAKTYDLGNGATVVVPKEVVYTNASNTTTEMMSAGYPKLEINGSKSTFIFRFRMFQGSALYDPTVDLGDSVTPPTPEVKNKTVEESGSGVKTEVVGKSGKITFSNKKGKSVTVELDSLKEKGGNDAAIQDNKHNINTFAKQDFTFRYGTSHSGDMKFTVDIKNWKFCGDSGVTCTPSANGTSLDLDIIMKGKGGGNPTKKTSEANSPDVYDLGDGMVYMSKKI</sequence>
<evidence type="ECO:0000256" key="1">
    <source>
        <dbReference type="SAM" id="SignalP"/>
    </source>
</evidence>
<organism evidence="2 3">
    <name type="scientific">Mya arenaria</name>
    <name type="common">Soft-shell clam</name>
    <dbReference type="NCBI Taxonomy" id="6604"/>
    <lineage>
        <taxon>Eukaryota</taxon>
        <taxon>Metazoa</taxon>
        <taxon>Spiralia</taxon>
        <taxon>Lophotrochozoa</taxon>
        <taxon>Mollusca</taxon>
        <taxon>Bivalvia</taxon>
        <taxon>Autobranchia</taxon>
        <taxon>Heteroconchia</taxon>
        <taxon>Euheterodonta</taxon>
        <taxon>Imparidentia</taxon>
        <taxon>Neoheterodontei</taxon>
        <taxon>Myida</taxon>
        <taxon>Myoidea</taxon>
        <taxon>Myidae</taxon>
        <taxon>Mya</taxon>
    </lineage>
</organism>
<gene>
    <name evidence="2" type="ORF">MAR_019566</name>
</gene>
<name>A0ABY7E5X5_MYAAR</name>
<evidence type="ECO:0000313" key="2">
    <source>
        <dbReference type="EMBL" id="WAR04197.1"/>
    </source>
</evidence>
<reference evidence="2" key="1">
    <citation type="submission" date="2022-11" db="EMBL/GenBank/DDBJ databases">
        <title>Centuries of genome instability and evolution in soft-shell clam transmissible cancer (bioRxiv).</title>
        <authorList>
            <person name="Hart S.F.M."/>
            <person name="Yonemitsu M.A."/>
            <person name="Giersch R.M."/>
            <person name="Beal B.F."/>
            <person name="Arriagada G."/>
            <person name="Davis B.W."/>
            <person name="Ostrander E.A."/>
            <person name="Goff S.P."/>
            <person name="Metzger M.J."/>
        </authorList>
    </citation>
    <scope>NUCLEOTIDE SEQUENCE</scope>
    <source>
        <strain evidence="2">MELC-2E11</strain>
        <tissue evidence="2">Siphon/mantle</tissue>
    </source>
</reference>
<evidence type="ECO:0000313" key="3">
    <source>
        <dbReference type="Proteomes" id="UP001164746"/>
    </source>
</evidence>
<dbReference type="EMBL" id="CP111016">
    <property type="protein sequence ID" value="WAR04197.1"/>
    <property type="molecule type" value="Genomic_DNA"/>
</dbReference>
<feature type="chain" id="PRO_5046211604" evidence="1">
    <location>
        <begin position="23"/>
        <end position="424"/>
    </location>
</feature>
<accession>A0ABY7E5X5</accession>
<proteinExistence type="predicted"/>
<keyword evidence="1" id="KW-0732">Signal</keyword>
<feature type="signal peptide" evidence="1">
    <location>
        <begin position="1"/>
        <end position="22"/>
    </location>
</feature>
<keyword evidence="3" id="KW-1185">Reference proteome</keyword>